<dbReference type="Gene3D" id="2.40.50.100">
    <property type="match status" value="1"/>
</dbReference>
<dbReference type="SUPFAM" id="SSF51230">
    <property type="entry name" value="Single hybrid motif"/>
    <property type="match status" value="1"/>
</dbReference>
<dbReference type="InterPro" id="IPR011053">
    <property type="entry name" value="Single_hybrid_motif"/>
</dbReference>
<evidence type="ECO:0000256" key="2">
    <source>
        <dbReference type="SAM" id="SignalP"/>
    </source>
</evidence>
<evidence type="ECO:0000313" key="5">
    <source>
        <dbReference type="EMBL" id="MFD2044459.1"/>
    </source>
</evidence>
<keyword evidence="6" id="KW-1185">Reference proteome</keyword>
<dbReference type="Pfam" id="PF00364">
    <property type="entry name" value="Biotin_lipoyl"/>
    <property type="match status" value="1"/>
</dbReference>
<dbReference type="EMBL" id="JBHUHQ010000015">
    <property type="protein sequence ID" value="MFD2044459.1"/>
    <property type="molecule type" value="Genomic_DNA"/>
</dbReference>
<feature type="domain" description="Lipoyl-binding" evidence="3">
    <location>
        <begin position="75"/>
        <end position="129"/>
    </location>
</feature>
<keyword evidence="2" id="KW-0732">Signal</keyword>
<dbReference type="Proteomes" id="UP001597383">
    <property type="component" value="Unassembled WGS sequence"/>
</dbReference>
<evidence type="ECO:0000256" key="1">
    <source>
        <dbReference type="ARBA" id="ARBA00009477"/>
    </source>
</evidence>
<evidence type="ECO:0000259" key="3">
    <source>
        <dbReference type="Pfam" id="PF00364"/>
    </source>
</evidence>
<comment type="caution">
    <text evidence="5">The sequence shown here is derived from an EMBL/GenBank/DDBJ whole genome shotgun (WGS) entry which is preliminary data.</text>
</comment>
<feature type="chain" id="PRO_5045929790" evidence="2">
    <location>
        <begin position="21"/>
        <end position="286"/>
    </location>
</feature>
<protein>
    <submittedName>
        <fullName evidence="5">Efflux RND transporter periplasmic adaptor subunit</fullName>
    </submittedName>
</protein>
<reference evidence="6" key="1">
    <citation type="journal article" date="2019" name="Int. J. Syst. Evol. Microbiol.">
        <title>The Global Catalogue of Microorganisms (GCM) 10K type strain sequencing project: providing services to taxonomists for standard genome sequencing and annotation.</title>
        <authorList>
            <consortium name="The Broad Institute Genomics Platform"/>
            <consortium name="The Broad Institute Genome Sequencing Center for Infectious Disease"/>
            <person name="Wu L."/>
            <person name="Ma J."/>
        </authorList>
    </citation>
    <scope>NUCLEOTIDE SEQUENCE [LARGE SCALE GENOMIC DNA]</scope>
    <source>
        <strain evidence="6">R28</strain>
    </source>
</reference>
<dbReference type="InterPro" id="IPR058637">
    <property type="entry name" value="YknX-like_C"/>
</dbReference>
<evidence type="ECO:0000313" key="6">
    <source>
        <dbReference type="Proteomes" id="UP001597383"/>
    </source>
</evidence>
<dbReference type="PANTHER" id="PTHR30469">
    <property type="entry name" value="MULTIDRUG RESISTANCE PROTEIN MDTA"/>
    <property type="match status" value="1"/>
</dbReference>
<dbReference type="InterPro" id="IPR000089">
    <property type="entry name" value="Biotin_lipoyl"/>
</dbReference>
<organism evidence="5 6">
    <name type="scientific">Ornithinibacillus salinisoli</name>
    <dbReference type="NCBI Taxonomy" id="1848459"/>
    <lineage>
        <taxon>Bacteria</taxon>
        <taxon>Bacillati</taxon>
        <taxon>Bacillota</taxon>
        <taxon>Bacilli</taxon>
        <taxon>Bacillales</taxon>
        <taxon>Bacillaceae</taxon>
        <taxon>Ornithinibacillus</taxon>
    </lineage>
</organism>
<sequence length="286" mass="30907">MKKIMIMAALLLIFILAACTEEDESNEDAEDRIASVEVAEVTEGDLVVERAIFGRTSPNKMTPIMLQNPGEVDVLEVEEGDMVEEDDVIATIATVAGNQNIYASAAGKIVNLGVEEGSMVDNSEPFAMIADMEVMELQFSVTADMMAKIKKEDVFTAIVNGKEYEAEIMTVGQMPNDNGLYDVEATVDNEDGEIVTGVIATMNIPVSRVKNTILIPTAAIVEESDETFVYIINDQEAVKTNITIQETQSDVAAVEAEISEGDQIVVNGQLLLSDGTKVEIVEESGE</sequence>
<accession>A0ABW4VZ46</accession>
<name>A0ABW4VZ46_9BACI</name>
<feature type="domain" description="YknX-like C-terminal permuted SH3-like" evidence="4">
    <location>
        <begin position="215"/>
        <end position="280"/>
    </location>
</feature>
<dbReference type="NCBIfam" id="TIGR01730">
    <property type="entry name" value="RND_mfp"/>
    <property type="match status" value="1"/>
</dbReference>
<gene>
    <name evidence="5" type="ORF">ACFSJF_09290</name>
</gene>
<proteinExistence type="inferred from homology"/>
<dbReference type="PROSITE" id="PS51257">
    <property type="entry name" value="PROKAR_LIPOPROTEIN"/>
    <property type="match status" value="1"/>
</dbReference>
<dbReference type="Gene3D" id="2.40.420.20">
    <property type="match status" value="1"/>
</dbReference>
<feature type="signal peptide" evidence="2">
    <location>
        <begin position="1"/>
        <end position="20"/>
    </location>
</feature>
<evidence type="ECO:0000259" key="4">
    <source>
        <dbReference type="Pfam" id="PF25989"/>
    </source>
</evidence>
<dbReference type="Pfam" id="PF25989">
    <property type="entry name" value="YknX_C"/>
    <property type="match status" value="1"/>
</dbReference>
<dbReference type="InterPro" id="IPR006143">
    <property type="entry name" value="RND_pump_MFP"/>
</dbReference>
<dbReference type="RefSeq" id="WP_377556311.1">
    <property type="nucleotide sequence ID" value="NZ_JBHUHQ010000015.1"/>
</dbReference>
<comment type="similarity">
    <text evidence="1">Belongs to the membrane fusion protein (MFP) (TC 8.A.1) family.</text>
</comment>